<organism evidence="8 9">
    <name type="scientific">Phocaeicola faecium</name>
    <dbReference type="NCBI Taxonomy" id="2762213"/>
    <lineage>
        <taxon>Bacteria</taxon>
        <taxon>Pseudomonadati</taxon>
        <taxon>Bacteroidota</taxon>
        <taxon>Bacteroidia</taxon>
        <taxon>Bacteroidales</taxon>
        <taxon>Bacteroidaceae</taxon>
        <taxon>Phocaeicola</taxon>
    </lineage>
</organism>
<gene>
    <name evidence="8" type="primary">folB</name>
    <name evidence="8" type="ORF">H9626_03245</name>
</gene>
<dbReference type="SMART" id="SM00905">
    <property type="entry name" value="FolB"/>
    <property type="match status" value="1"/>
</dbReference>
<comment type="similarity">
    <text evidence="3 6">Belongs to the DHNA family.</text>
</comment>
<feature type="domain" description="Dihydroneopterin aldolase/epimerase" evidence="7">
    <location>
        <begin position="8"/>
        <end position="120"/>
    </location>
</feature>
<dbReference type="InterPro" id="IPR043133">
    <property type="entry name" value="GTP-CH-I_C/QueF"/>
</dbReference>
<dbReference type="InterPro" id="IPR006157">
    <property type="entry name" value="FolB_dom"/>
</dbReference>
<evidence type="ECO:0000256" key="2">
    <source>
        <dbReference type="ARBA" id="ARBA00005013"/>
    </source>
</evidence>
<dbReference type="PANTHER" id="PTHR42844:SF1">
    <property type="entry name" value="DIHYDRONEOPTERIN ALDOLASE 1-RELATED"/>
    <property type="match status" value="1"/>
</dbReference>
<dbReference type="SUPFAM" id="SSF55620">
    <property type="entry name" value="Tetrahydrobiopterin biosynthesis enzymes-like"/>
    <property type="match status" value="1"/>
</dbReference>
<dbReference type="EMBL" id="JACSPQ010000001">
    <property type="protein sequence ID" value="MBD8001232.1"/>
    <property type="molecule type" value="Genomic_DNA"/>
</dbReference>
<sequence>MKSSSMYIRINGLKLFAYHGVLPQENKVGAEYTIDLRLRTDFARAAENDELEGTVSYAEVYRSVKDEMQIPSRLLEHVIYRIARRLFDDFSALTEVNICLYKQNPPMGADCSQVGVEATYTR</sequence>
<name>A0ABR8V8Z9_9BACT</name>
<comment type="caution">
    <text evidence="8">The sequence shown here is derived from an EMBL/GenBank/DDBJ whole genome shotgun (WGS) entry which is preliminary data.</text>
</comment>
<dbReference type="RefSeq" id="WP_178256291.1">
    <property type="nucleotide sequence ID" value="NZ_JACSPQ010000001.1"/>
</dbReference>
<protein>
    <recommendedName>
        <fullName evidence="6">7,8-dihydroneopterin aldolase</fullName>
        <ecNumber evidence="6">4.1.2.25</ecNumber>
    </recommendedName>
</protein>
<evidence type="ECO:0000256" key="1">
    <source>
        <dbReference type="ARBA" id="ARBA00001353"/>
    </source>
</evidence>
<evidence type="ECO:0000256" key="4">
    <source>
        <dbReference type="ARBA" id="ARBA00022909"/>
    </source>
</evidence>
<dbReference type="Proteomes" id="UP000616346">
    <property type="component" value="Unassembled WGS sequence"/>
</dbReference>
<dbReference type="Pfam" id="PF02152">
    <property type="entry name" value="FolB"/>
    <property type="match status" value="1"/>
</dbReference>
<evidence type="ECO:0000256" key="6">
    <source>
        <dbReference type="RuleBase" id="RU362079"/>
    </source>
</evidence>
<proteinExistence type="inferred from homology"/>
<evidence type="ECO:0000259" key="7">
    <source>
        <dbReference type="SMART" id="SM00905"/>
    </source>
</evidence>
<dbReference type="PANTHER" id="PTHR42844">
    <property type="entry name" value="DIHYDRONEOPTERIN ALDOLASE 1-RELATED"/>
    <property type="match status" value="1"/>
</dbReference>
<keyword evidence="9" id="KW-1185">Reference proteome</keyword>
<dbReference type="InterPro" id="IPR006156">
    <property type="entry name" value="Dihydroneopterin_aldolase"/>
</dbReference>
<evidence type="ECO:0000313" key="8">
    <source>
        <dbReference type="EMBL" id="MBD8001232.1"/>
    </source>
</evidence>
<comment type="function">
    <text evidence="6">Catalyzes the conversion of 7,8-dihydroneopterin to 6-hydroxymethyl-7,8-dihydropterin.</text>
</comment>
<dbReference type="GO" id="GO:0004150">
    <property type="term" value="F:dihydroneopterin aldolase activity"/>
    <property type="evidence" value="ECO:0007669"/>
    <property type="project" value="UniProtKB-EC"/>
</dbReference>
<comment type="catalytic activity">
    <reaction evidence="1 6">
        <text>7,8-dihydroneopterin = 6-hydroxymethyl-7,8-dihydropterin + glycolaldehyde</text>
        <dbReference type="Rhea" id="RHEA:10540"/>
        <dbReference type="ChEBI" id="CHEBI:17001"/>
        <dbReference type="ChEBI" id="CHEBI:17071"/>
        <dbReference type="ChEBI" id="CHEBI:44841"/>
        <dbReference type="EC" id="4.1.2.25"/>
    </reaction>
</comment>
<comment type="pathway">
    <text evidence="2 6">Cofactor biosynthesis; tetrahydrofolate biosynthesis; 2-amino-4-hydroxy-6-hydroxymethyl-7,8-dihydropteridine diphosphate from 7,8-dihydroneopterin triphosphate: step 3/4.</text>
</comment>
<evidence type="ECO:0000256" key="3">
    <source>
        <dbReference type="ARBA" id="ARBA00005708"/>
    </source>
</evidence>
<keyword evidence="5 6" id="KW-0456">Lyase</keyword>
<accession>A0ABR8V8Z9</accession>
<dbReference type="Gene3D" id="3.30.1130.10">
    <property type="match status" value="1"/>
</dbReference>
<keyword evidence="4 6" id="KW-0289">Folate biosynthesis</keyword>
<dbReference type="NCBIfam" id="TIGR00526">
    <property type="entry name" value="folB_dom"/>
    <property type="match status" value="1"/>
</dbReference>
<evidence type="ECO:0000313" key="9">
    <source>
        <dbReference type="Proteomes" id="UP000616346"/>
    </source>
</evidence>
<reference evidence="8 9" key="1">
    <citation type="submission" date="2020-08" db="EMBL/GenBank/DDBJ databases">
        <title>A Genomic Blueprint of the Chicken Gut Microbiome.</title>
        <authorList>
            <person name="Gilroy R."/>
            <person name="Ravi A."/>
            <person name="Getino M."/>
            <person name="Pursley I."/>
            <person name="Horton D.L."/>
            <person name="Alikhan N.-F."/>
            <person name="Baker D."/>
            <person name="Gharbi K."/>
            <person name="Hall N."/>
            <person name="Watson M."/>
            <person name="Adriaenssens E.M."/>
            <person name="Foster-Nyarko E."/>
            <person name="Jarju S."/>
            <person name="Secka A."/>
            <person name="Antonio M."/>
            <person name="Oren A."/>
            <person name="Chaudhuri R."/>
            <person name="La Ragione R.M."/>
            <person name="Hildebrand F."/>
            <person name="Pallen M.J."/>
        </authorList>
    </citation>
    <scope>NUCLEOTIDE SEQUENCE [LARGE SCALE GENOMIC DNA]</scope>
    <source>
        <strain evidence="8 9">Sa1YUN3</strain>
    </source>
</reference>
<dbReference type="EC" id="4.1.2.25" evidence="6"/>
<dbReference type="NCBIfam" id="TIGR00525">
    <property type="entry name" value="folB"/>
    <property type="match status" value="1"/>
</dbReference>
<evidence type="ECO:0000256" key="5">
    <source>
        <dbReference type="ARBA" id="ARBA00023239"/>
    </source>
</evidence>